<dbReference type="GO" id="GO:0046873">
    <property type="term" value="F:metal ion transmembrane transporter activity"/>
    <property type="evidence" value="ECO:0007669"/>
    <property type="project" value="InterPro"/>
</dbReference>
<keyword evidence="4 6" id="KW-1133">Transmembrane helix</keyword>
<evidence type="ECO:0000313" key="8">
    <source>
        <dbReference type="Proteomes" id="UP000711995"/>
    </source>
</evidence>
<dbReference type="Gene3D" id="3.30.460.20">
    <property type="entry name" value="CorA soluble domain-like"/>
    <property type="match status" value="1"/>
</dbReference>
<evidence type="ECO:0000256" key="1">
    <source>
        <dbReference type="ARBA" id="ARBA00004141"/>
    </source>
</evidence>
<gene>
    <name evidence="7" type="ORF">HCT14_03440</name>
</gene>
<comment type="similarity">
    <text evidence="2">Belongs to the CorA metal ion transporter (MIT) (TC 1.A.35) family.</text>
</comment>
<dbReference type="InterPro" id="IPR045863">
    <property type="entry name" value="CorA_TM1_TM2"/>
</dbReference>
<dbReference type="Proteomes" id="UP000711995">
    <property type="component" value="Unassembled WGS sequence"/>
</dbReference>
<keyword evidence="3 6" id="KW-0812">Transmembrane</keyword>
<dbReference type="SUPFAM" id="SSF144083">
    <property type="entry name" value="Magnesium transport protein CorA, transmembrane region"/>
    <property type="match status" value="1"/>
</dbReference>
<dbReference type="CDD" id="cd12827">
    <property type="entry name" value="EcCorA_ZntB-like_u2"/>
    <property type="match status" value="1"/>
</dbReference>
<dbReference type="AlphaFoldDB" id="A0A968G9P1"/>
<dbReference type="GO" id="GO:0016020">
    <property type="term" value="C:membrane"/>
    <property type="evidence" value="ECO:0007669"/>
    <property type="project" value="UniProtKB-SubCell"/>
</dbReference>
<reference evidence="7 8" key="1">
    <citation type="submission" date="2020-03" db="EMBL/GenBank/DDBJ databases">
        <title>Spirochaetal bacteria isolated from arthropods constitute a novel genus Entomospira genus novum within the order Spirochaetales.</title>
        <authorList>
            <person name="Grana-Miraglia L."/>
            <person name="Sikutova S."/>
            <person name="Fingerle V."/>
            <person name="Sing A."/>
            <person name="Castillo-Ramirez S."/>
            <person name="Margos G."/>
            <person name="Rudolf I."/>
        </authorList>
    </citation>
    <scope>NUCLEOTIDE SEQUENCE [LARGE SCALE GENOMIC DNA]</scope>
    <source>
        <strain evidence="7 8">BR193</strain>
    </source>
</reference>
<dbReference type="InterPro" id="IPR002523">
    <property type="entry name" value="MgTranspt_CorA/ZnTranspt_ZntB"/>
</dbReference>
<organism evidence="7 8">
    <name type="scientific">Entomospira entomophila</name>
    <dbReference type="NCBI Taxonomy" id="2719988"/>
    <lineage>
        <taxon>Bacteria</taxon>
        <taxon>Pseudomonadati</taxon>
        <taxon>Spirochaetota</taxon>
        <taxon>Spirochaetia</taxon>
        <taxon>Spirochaetales</taxon>
        <taxon>Spirochaetaceae</taxon>
        <taxon>Entomospira</taxon>
    </lineage>
</organism>
<evidence type="ECO:0000313" key="7">
    <source>
        <dbReference type="EMBL" id="NIZ40566.1"/>
    </source>
</evidence>
<dbReference type="EMBL" id="JAATLJ010000001">
    <property type="protein sequence ID" value="NIZ40566.1"/>
    <property type="molecule type" value="Genomic_DNA"/>
</dbReference>
<evidence type="ECO:0000256" key="5">
    <source>
        <dbReference type="ARBA" id="ARBA00023136"/>
    </source>
</evidence>
<proteinExistence type="inferred from homology"/>
<dbReference type="Pfam" id="PF01544">
    <property type="entry name" value="CorA"/>
    <property type="match status" value="1"/>
</dbReference>
<name>A0A968G9P1_9SPIO</name>
<protein>
    <submittedName>
        <fullName evidence="7">Magnesium transporter CorA family protein</fullName>
    </submittedName>
</protein>
<accession>A0A968G9P1</accession>
<dbReference type="SUPFAM" id="SSF143865">
    <property type="entry name" value="CorA soluble domain-like"/>
    <property type="match status" value="1"/>
</dbReference>
<evidence type="ECO:0000256" key="4">
    <source>
        <dbReference type="ARBA" id="ARBA00022989"/>
    </source>
</evidence>
<comment type="caution">
    <text evidence="7">The sequence shown here is derived from an EMBL/GenBank/DDBJ whole genome shotgun (WGS) entry which is preliminary data.</text>
</comment>
<feature type="transmembrane region" description="Helical" evidence="6">
    <location>
        <begin position="247"/>
        <end position="266"/>
    </location>
</feature>
<dbReference type="InterPro" id="IPR047199">
    <property type="entry name" value="CorA-like"/>
</dbReference>
<evidence type="ECO:0000256" key="6">
    <source>
        <dbReference type="SAM" id="Phobius"/>
    </source>
</evidence>
<sequence>MIELKKSMIHNGQERSWYQVVAPSHDEIQQLSLQLDISRDDLNDAVDPDELSRFEWLDNGGMMAIVRVPVYDPNQKPAYFTAPLGIIVTDKAMLTLSNYAFSFIDHDIPRKAIISDRSNLLYILSIILRVSYEYSRTLQDLKRTMDDTVYEMRKNMGNDGLFSLLEISKSFVFIMTSLRANAALLEKIQRMRGFSMDVEETDLHNNVSIEMREAEQAVHIHIAILNSTMETFVGVINNNLNHVMRRLTSISLLLMWPSLMASIYGMNVPLPFEDVPHAFWWVALFTVVVEVIIFRFFKKRDLL</sequence>
<feature type="transmembrane region" description="Helical" evidence="6">
    <location>
        <begin position="278"/>
        <end position="297"/>
    </location>
</feature>
<keyword evidence="5 6" id="KW-0472">Membrane</keyword>
<dbReference type="PANTHER" id="PTHR47891:SF2">
    <property type="entry name" value="MAGNESIUM AND COBALT TRANSPORTER"/>
    <property type="match status" value="1"/>
</dbReference>
<dbReference type="RefSeq" id="WP_167700158.1">
    <property type="nucleotide sequence ID" value="NZ_CP118174.1"/>
</dbReference>
<dbReference type="Gene3D" id="1.20.58.340">
    <property type="entry name" value="Magnesium transport protein CorA, transmembrane region"/>
    <property type="match status" value="2"/>
</dbReference>
<dbReference type="PANTHER" id="PTHR47891">
    <property type="entry name" value="TRANSPORTER-RELATED"/>
    <property type="match status" value="1"/>
</dbReference>
<evidence type="ECO:0000256" key="2">
    <source>
        <dbReference type="ARBA" id="ARBA00009765"/>
    </source>
</evidence>
<comment type="subcellular location">
    <subcellularLocation>
        <location evidence="1">Membrane</location>
        <topology evidence="1">Multi-pass membrane protein</topology>
    </subcellularLocation>
</comment>
<evidence type="ECO:0000256" key="3">
    <source>
        <dbReference type="ARBA" id="ARBA00022692"/>
    </source>
</evidence>
<dbReference type="InterPro" id="IPR045861">
    <property type="entry name" value="CorA_cytoplasmic_dom"/>
</dbReference>
<keyword evidence="8" id="KW-1185">Reference proteome</keyword>